<dbReference type="GO" id="GO:0008237">
    <property type="term" value="F:metallopeptidase activity"/>
    <property type="evidence" value="ECO:0007669"/>
    <property type="project" value="InterPro"/>
</dbReference>
<gene>
    <name evidence="1" type="ORF">KQX54_010064</name>
</gene>
<reference evidence="1 2" key="1">
    <citation type="journal article" date="2021" name="J. Hered.">
        <title>A chromosome-level genome assembly of the parasitoid wasp, Cotesia glomerata (Hymenoptera: Braconidae).</title>
        <authorList>
            <person name="Pinto B.J."/>
            <person name="Weis J.J."/>
            <person name="Gamble T."/>
            <person name="Ode P.J."/>
            <person name="Paul R."/>
            <person name="Zaspel J.M."/>
        </authorList>
    </citation>
    <scope>NUCLEOTIDE SEQUENCE [LARGE SCALE GENOMIC DNA]</scope>
    <source>
        <strain evidence="1">CgM1</strain>
    </source>
</reference>
<dbReference type="InterPro" id="IPR024079">
    <property type="entry name" value="MetalloPept_cat_dom_sf"/>
</dbReference>
<proteinExistence type="predicted"/>
<comment type="caution">
    <text evidence="1">The sequence shown here is derived from an EMBL/GenBank/DDBJ whole genome shotgun (WGS) entry which is preliminary data.</text>
</comment>
<protein>
    <submittedName>
        <fullName evidence="1">Uncharacterized protein</fullName>
    </submittedName>
</protein>
<dbReference type="EMBL" id="JAHXZJ010000374">
    <property type="protein sequence ID" value="KAH0560930.1"/>
    <property type="molecule type" value="Genomic_DNA"/>
</dbReference>
<sequence length="91" mass="10909">MNVTFNLLEFRDLVRRFGNVKVTGEIDEATQKLMKARRCGLADKPDLRFERSRHKRFTIHGQHWPYKNLTWREGSRTREIQDFSFVELLGI</sequence>
<name>A0AAV7IGZ5_COTGL</name>
<keyword evidence="2" id="KW-1185">Reference proteome</keyword>
<evidence type="ECO:0000313" key="2">
    <source>
        <dbReference type="Proteomes" id="UP000826195"/>
    </source>
</evidence>
<organism evidence="1 2">
    <name type="scientific">Cotesia glomerata</name>
    <name type="common">Lepidopteran parasitic wasp</name>
    <name type="synonym">Apanteles glomeratus</name>
    <dbReference type="NCBI Taxonomy" id="32391"/>
    <lineage>
        <taxon>Eukaryota</taxon>
        <taxon>Metazoa</taxon>
        <taxon>Ecdysozoa</taxon>
        <taxon>Arthropoda</taxon>
        <taxon>Hexapoda</taxon>
        <taxon>Insecta</taxon>
        <taxon>Pterygota</taxon>
        <taxon>Neoptera</taxon>
        <taxon>Endopterygota</taxon>
        <taxon>Hymenoptera</taxon>
        <taxon>Apocrita</taxon>
        <taxon>Ichneumonoidea</taxon>
        <taxon>Braconidae</taxon>
        <taxon>Microgastrinae</taxon>
        <taxon>Cotesia</taxon>
    </lineage>
</organism>
<dbReference type="AlphaFoldDB" id="A0AAV7IGZ5"/>
<accession>A0AAV7IGZ5</accession>
<dbReference type="SUPFAM" id="SSF47090">
    <property type="entry name" value="PGBD-like"/>
    <property type="match status" value="1"/>
</dbReference>
<dbReference type="Proteomes" id="UP000826195">
    <property type="component" value="Unassembled WGS sequence"/>
</dbReference>
<evidence type="ECO:0000313" key="1">
    <source>
        <dbReference type="EMBL" id="KAH0560930.1"/>
    </source>
</evidence>
<dbReference type="Gene3D" id="3.40.390.10">
    <property type="entry name" value="Collagenase (Catalytic Domain)"/>
    <property type="match status" value="1"/>
</dbReference>
<dbReference type="InterPro" id="IPR036365">
    <property type="entry name" value="PGBD-like_sf"/>
</dbReference>